<keyword evidence="3" id="KW-1185">Reference proteome</keyword>
<dbReference type="EnsemblMetazoa" id="AMEC003827-RA">
    <property type="protein sequence ID" value="AMEC003827-PA"/>
    <property type="gene ID" value="AMEC003827"/>
</dbReference>
<reference evidence="2" key="2">
    <citation type="submission" date="2020-05" db="UniProtKB">
        <authorList>
            <consortium name="EnsemblMetazoa"/>
        </authorList>
    </citation>
    <scope>IDENTIFICATION</scope>
    <source>
        <strain evidence="2">CM1001059</strain>
    </source>
</reference>
<dbReference type="STRING" id="34690.A0A182TK85"/>
<protein>
    <recommendedName>
        <fullName evidence="4">Prolyl 4-hydroxylase alpha-subunit N-terminal domain-containing protein</fullName>
    </recommendedName>
</protein>
<proteinExistence type="predicted"/>
<organism evidence="2 3">
    <name type="scientific">Anopheles melas</name>
    <dbReference type="NCBI Taxonomy" id="34690"/>
    <lineage>
        <taxon>Eukaryota</taxon>
        <taxon>Metazoa</taxon>
        <taxon>Ecdysozoa</taxon>
        <taxon>Arthropoda</taxon>
        <taxon>Hexapoda</taxon>
        <taxon>Insecta</taxon>
        <taxon>Pterygota</taxon>
        <taxon>Neoptera</taxon>
        <taxon>Endopterygota</taxon>
        <taxon>Diptera</taxon>
        <taxon>Nematocera</taxon>
        <taxon>Culicoidea</taxon>
        <taxon>Culicidae</taxon>
        <taxon>Anophelinae</taxon>
        <taxon>Anopheles</taxon>
    </lineage>
</organism>
<dbReference type="VEuPathDB" id="VectorBase:AMEC003827"/>
<name>A0A182TK85_9DIPT</name>
<evidence type="ECO:0000313" key="2">
    <source>
        <dbReference type="EnsemblMetazoa" id="AMEC003827-PA"/>
    </source>
</evidence>
<evidence type="ECO:0000313" key="3">
    <source>
        <dbReference type="Proteomes" id="UP000075902"/>
    </source>
</evidence>
<dbReference type="Proteomes" id="UP000075902">
    <property type="component" value="Unassembled WGS sequence"/>
</dbReference>
<dbReference type="AlphaFoldDB" id="A0A182TK85"/>
<reference evidence="3" key="1">
    <citation type="submission" date="2014-01" db="EMBL/GenBank/DDBJ databases">
        <title>The Genome Sequence of Anopheles melas CM1001059_A (V2).</title>
        <authorList>
            <consortium name="The Broad Institute Genomics Platform"/>
            <person name="Neafsey D.E."/>
            <person name="Besansky N."/>
            <person name="Howell P."/>
            <person name="Walton C."/>
            <person name="Young S.K."/>
            <person name="Zeng Q."/>
            <person name="Gargeya S."/>
            <person name="Fitzgerald M."/>
            <person name="Haas B."/>
            <person name="Abouelleil A."/>
            <person name="Allen A.W."/>
            <person name="Alvarado L."/>
            <person name="Arachchi H.M."/>
            <person name="Berlin A.M."/>
            <person name="Chapman S.B."/>
            <person name="Gainer-Dewar J."/>
            <person name="Goldberg J."/>
            <person name="Griggs A."/>
            <person name="Gujja S."/>
            <person name="Hansen M."/>
            <person name="Howarth C."/>
            <person name="Imamovic A."/>
            <person name="Ireland A."/>
            <person name="Larimer J."/>
            <person name="McCowan C."/>
            <person name="Murphy C."/>
            <person name="Pearson M."/>
            <person name="Poon T.W."/>
            <person name="Priest M."/>
            <person name="Roberts A."/>
            <person name="Saif S."/>
            <person name="Shea T."/>
            <person name="Sisk P."/>
            <person name="Sykes S."/>
            <person name="Wortman J."/>
            <person name="Nusbaum C."/>
            <person name="Birren B."/>
        </authorList>
    </citation>
    <scope>NUCLEOTIDE SEQUENCE [LARGE SCALE GENOMIC DNA]</scope>
    <source>
        <strain evidence="3">CM1001059</strain>
    </source>
</reference>
<keyword evidence="1" id="KW-1133">Transmembrane helix</keyword>
<evidence type="ECO:0008006" key="4">
    <source>
        <dbReference type="Google" id="ProtNLM"/>
    </source>
</evidence>
<keyword evidence="1" id="KW-0812">Transmembrane</keyword>
<evidence type="ECO:0000256" key="1">
    <source>
        <dbReference type="SAM" id="Phobius"/>
    </source>
</evidence>
<feature type="transmembrane region" description="Helical" evidence="1">
    <location>
        <begin position="77"/>
        <end position="94"/>
    </location>
</feature>
<keyword evidence="1" id="KW-0472">Membrane</keyword>
<sequence>MVHCQKVSVQPLVPVTQVNADEDLKLAKILFRALEIAMEIEILYHHLVGKGGRTRSALVCVPYRACIMFCHRSACRGLLALLVLLGCIVSFHALDAPQLPHVVPLANALQGHVDKFKKLRDDLKALQNSQDRQNPLAFFRETMRIMEGLQSLGKDWKDIERLQNKSDRDRDFENLLIEMDPLCGQRTPRTAFFEIKLRCSYTDLGGKPYYRIGPLKQEQVNRVPFVVTVYHDLLTEGEVRRANETRVLEPSVRRRLDTLVPNLYNVAVREVSERGYNGGKAKAPAHSIMLYLDISTKSSNDLPYHAVTGIRTKS</sequence>
<accession>A0A182TK85</accession>